<keyword evidence="9" id="KW-1185">Reference proteome</keyword>
<dbReference type="PROSITE" id="PS00463">
    <property type="entry name" value="ZN2_CY6_FUNGAL_1"/>
    <property type="match status" value="1"/>
</dbReference>
<dbReference type="InterPro" id="IPR052783">
    <property type="entry name" value="Metabolic/Drug-Res_Regulator"/>
</dbReference>
<dbReference type="GO" id="GO:0045944">
    <property type="term" value="P:positive regulation of transcription by RNA polymerase II"/>
    <property type="evidence" value="ECO:0007669"/>
    <property type="project" value="TreeGrafter"/>
</dbReference>
<dbReference type="AlphaFoldDB" id="A0AA38XWZ5"/>
<dbReference type="Proteomes" id="UP001172681">
    <property type="component" value="Unassembled WGS sequence"/>
</dbReference>
<dbReference type="InterPro" id="IPR007219">
    <property type="entry name" value="XnlR_reg_dom"/>
</dbReference>
<protein>
    <recommendedName>
        <fullName evidence="7">Zn(2)-C6 fungal-type domain-containing protein</fullName>
    </recommendedName>
</protein>
<dbReference type="Pfam" id="PF04082">
    <property type="entry name" value="Fungal_trans"/>
    <property type="match status" value="1"/>
</dbReference>
<dbReference type="GO" id="GO:0003677">
    <property type="term" value="F:DNA binding"/>
    <property type="evidence" value="ECO:0007669"/>
    <property type="project" value="UniProtKB-KW"/>
</dbReference>
<evidence type="ECO:0000256" key="4">
    <source>
        <dbReference type="ARBA" id="ARBA00023163"/>
    </source>
</evidence>
<dbReference type="InterPro" id="IPR001138">
    <property type="entry name" value="Zn2Cys6_DnaBD"/>
</dbReference>
<sequence>MQSDAANNVADEDGGRRAGKRQRISRACAPCRYAKLRCDGQQPTCTTCKQQDKRCTYEARFKRRGLRCGYVRVLELLWGLTFREVGNVESVVDELLGRLSKQDLTASSDRTDSTAPASVLLDKWKQSHVARHIDVLLNDDDEQHADGDEGGIQDELQSGSDSKPCWVVVSNERHRLGQLQQATTPPEAQSQAKALGAELRWQGTGSGIQPPVYAPQLLQLFFRCGQSWLPILERHVTLKTAFQYSVGSPLRDCGDRAALWAVYAYSSSSLSHLLTDNHARQDAQFHSDDFYAQAYSMLPLDSDRPVELGHIQCGVLLALTRLGSGATTAAWRLMNITVQMLREITEQQQTAASHDAVARAWLVCFIVVTISSAGRQATPLLHYNEVVRYLQLDENGVEEWQPWQRPRTVQDQDMFLDTTTNIPTHSVGMLILQTKLLRFVNGNLHTKVLPWELDRCELDEWKHDLSNYLIRTGLATVLGNKDLNLLVLPPSFMGLGIMYSVLVKRGSEADNPPVQAGDGTSEWIDYPLLSQPTLQHLRSDEHFRKSFPVLYLLSTRLLADDCSSVVPSESNNAWRQDTGLGGPLPSTRSSQIDLQPRSSVTAVQEHSEQDTATLNTNVGQLGNSIREKGPESDITFIDSHVFAADAPFLEFMDELDDCSM</sequence>
<dbReference type="SMART" id="SM00066">
    <property type="entry name" value="GAL4"/>
    <property type="match status" value="1"/>
</dbReference>
<evidence type="ECO:0000256" key="5">
    <source>
        <dbReference type="ARBA" id="ARBA00023242"/>
    </source>
</evidence>
<feature type="domain" description="Zn(2)-C6 fungal-type" evidence="7">
    <location>
        <begin position="27"/>
        <end position="57"/>
    </location>
</feature>
<dbReference type="Pfam" id="PF00172">
    <property type="entry name" value="Zn_clus"/>
    <property type="match status" value="1"/>
</dbReference>
<comment type="caution">
    <text evidence="8">The sequence shown here is derived from an EMBL/GenBank/DDBJ whole genome shotgun (WGS) entry which is preliminary data.</text>
</comment>
<dbReference type="CDD" id="cd12148">
    <property type="entry name" value="fungal_TF_MHR"/>
    <property type="match status" value="1"/>
</dbReference>
<dbReference type="PANTHER" id="PTHR47655">
    <property type="entry name" value="QUINIC ACID UTILIZATION ACTIVATOR"/>
    <property type="match status" value="1"/>
</dbReference>
<reference evidence="8" key="1">
    <citation type="submission" date="2022-10" db="EMBL/GenBank/DDBJ databases">
        <title>Culturing micro-colonial fungi from biological soil crusts in the Mojave desert and describing Neophaeococcomyces mojavensis, and introducing the new genera and species Taxawa tesnikishii.</title>
        <authorList>
            <person name="Kurbessoian T."/>
            <person name="Stajich J.E."/>
        </authorList>
    </citation>
    <scope>NUCLEOTIDE SEQUENCE</scope>
    <source>
        <strain evidence="8">TK_35</strain>
    </source>
</reference>
<keyword evidence="2" id="KW-0805">Transcription regulation</keyword>
<keyword evidence="5" id="KW-0539">Nucleus</keyword>
<organism evidence="8 9">
    <name type="scientific">Knufia peltigerae</name>
    <dbReference type="NCBI Taxonomy" id="1002370"/>
    <lineage>
        <taxon>Eukaryota</taxon>
        <taxon>Fungi</taxon>
        <taxon>Dikarya</taxon>
        <taxon>Ascomycota</taxon>
        <taxon>Pezizomycotina</taxon>
        <taxon>Eurotiomycetes</taxon>
        <taxon>Chaetothyriomycetidae</taxon>
        <taxon>Chaetothyriales</taxon>
        <taxon>Trichomeriaceae</taxon>
        <taxon>Knufia</taxon>
    </lineage>
</organism>
<dbReference type="EMBL" id="JAPDRN010000081">
    <property type="protein sequence ID" value="KAJ9626716.1"/>
    <property type="molecule type" value="Genomic_DNA"/>
</dbReference>
<dbReference type="GO" id="GO:0008270">
    <property type="term" value="F:zinc ion binding"/>
    <property type="evidence" value="ECO:0007669"/>
    <property type="project" value="InterPro"/>
</dbReference>
<accession>A0AA38XWZ5</accession>
<gene>
    <name evidence="8" type="ORF">H2204_009986</name>
</gene>
<keyword evidence="4" id="KW-0804">Transcription</keyword>
<proteinExistence type="predicted"/>
<evidence type="ECO:0000256" key="2">
    <source>
        <dbReference type="ARBA" id="ARBA00023015"/>
    </source>
</evidence>
<dbReference type="GO" id="GO:0000981">
    <property type="term" value="F:DNA-binding transcription factor activity, RNA polymerase II-specific"/>
    <property type="evidence" value="ECO:0007669"/>
    <property type="project" value="InterPro"/>
</dbReference>
<keyword evidence="1" id="KW-0479">Metal-binding</keyword>
<dbReference type="SUPFAM" id="SSF57701">
    <property type="entry name" value="Zn2/Cys6 DNA-binding domain"/>
    <property type="match status" value="1"/>
</dbReference>
<evidence type="ECO:0000256" key="1">
    <source>
        <dbReference type="ARBA" id="ARBA00022723"/>
    </source>
</evidence>
<evidence type="ECO:0000259" key="7">
    <source>
        <dbReference type="PROSITE" id="PS50048"/>
    </source>
</evidence>
<dbReference type="PROSITE" id="PS50048">
    <property type="entry name" value="ZN2_CY6_FUNGAL_2"/>
    <property type="match status" value="1"/>
</dbReference>
<evidence type="ECO:0000313" key="8">
    <source>
        <dbReference type="EMBL" id="KAJ9626716.1"/>
    </source>
</evidence>
<dbReference type="PANTHER" id="PTHR47655:SF2">
    <property type="entry name" value="QUINIC ACID UTILIZATION ACTIVATOR"/>
    <property type="match status" value="1"/>
</dbReference>
<evidence type="ECO:0000256" key="6">
    <source>
        <dbReference type="SAM" id="MobiDB-lite"/>
    </source>
</evidence>
<feature type="region of interest" description="Disordered" evidence="6">
    <location>
        <begin position="568"/>
        <end position="591"/>
    </location>
</feature>
<evidence type="ECO:0000256" key="3">
    <source>
        <dbReference type="ARBA" id="ARBA00023125"/>
    </source>
</evidence>
<name>A0AA38XWZ5_9EURO</name>
<dbReference type="CDD" id="cd00067">
    <property type="entry name" value="GAL4"/>
    <property type="match status" value="1"/>
</dbReference>
<dbReference type="Gene3D" id="4.10.240.10">
    <property type="entry name" value="Zn(2)-C6 fungal-type DNA-binding domain"/>
    <property type="match status" value="1"/>
</dbReference>
<dbReference type="GO" id="GO:0006351">
    <property type="term" value="P:DNA-templated transcription"/>
    <property type="evidence" value="ECO:0007669"/>
    <property type="project" value="InterPro"/>
</dbReference>
<keyword evidence="3" id="KW-0238">DNA-binding</keyword>
<dbReference type="InterPro" id="IPR036864">
    <property type="entry name" value="Zn2-C6_fun-type_DNA-bd_sf"/>
</dbReference>
<evidence type="ECO:0000313" key="9">
    <source>
        <dbReference type="Proteomes" id="UP001172681"/>
    </source>
</evidence>